<dbReference type="Proteomes" id="UP000199607">
    <property type="component" value="Unassembled WGS sequence"/>
</dbReference>
<keyword evidence="4 6" id="KW-0067">ATP-binding</keyword>
<dbReference type="InterPro" id="IPR050763">
    <property type="entry name" value="ABC_transporter_ATP-binding"/>
</dbReference>
<keyword evidence="3" id="KW-0547">Nucleotide-binding</keyword>
<dbReference type="RefSeq" id="WP_089872183.1">
    <property type="nucleotide sequence ID" value="NZ_FOTC01000008.1"/>
</dbReference>
<dbReference type="STRING" id="553466.SAMN04487950_4228"/>
<name>A0A1I4IPR3_9EURY</name>
<dbReference type="EMBL" id="FOTC01000008">
    <property type="protein sequence ID" value="SFL56294.1"/>
    <property type="molecule type" value="Genomic_DNA"/>
</dbReference>
<evidence type="ECO:0000313" key="7">
    <source>
        <dbReference type="Proteomes" id="UP000199607"/>
    </source>
</evidence>
<protein>
    <submittedName>
        <fullName evidence="6">ABC-2 type transport system ATP-binding protein</fullName>
    </submittedName>
</protein>
<dbReference type="Pfam" id="PF00005">
    <property type="entry name" value="ABC_tran"/>
    <property type="match status" value="1"/>
</dbReference>
<dbReference type="InterPro" id="IPR003439">
    <property type="entry name" value="ABC_transporter-like_ATP-bd"/>
</dbReference>
<dbReference type="PANTHER" id="PTHR42711">
    <property type="entry name" value="ABC TRANSPORTER ATP-BINDING PROTEIN"/>
    <property type="match status" value="1"/>
</dbReference>
<dbReference type="InterPro" id="IPR003593">
    <property type="entry name" value="AAA+_ATPase"/>
</dbReference>
<dbReference type="AlphaFoldDB" id="A0A1I4IPR3"/>
<proteinExistence type="inferred from homology"/>
<dbReference type="GO" id="GO:0016887">
    <property type="term" value="F:ATP hydrolysis activity"/>
    <property type="evidence" value="ECO:0007669"/>
    <property type="project" value="InterPro"/>
</dbReference>
<sequence>MAAITVDGLSKSYDTTPVLSNLTFEVDVGTVFGLLGKNGAGKTTTINVLTGIVPPDTGSAAILGLDPSDDPEGVRERIGVLPEKESPPSFLTPREYFSFVGGVRELDTEYVATRVDEWAERLDFAEKLDTLCKDLSRGQQQKVMLTQAFLHDPELVFIDEPLANLDPVIQERVKELIREFQSRGTTIVLSTHHVEVAQELCTHVGILVDGAFAVECDPRELSDETLRDVFLRAVEDHSTPLYPEP</sequence>
<dbReference type="CDD" id="cd03230">
    <property type="entry name" value="ABC_DR_subfamily_A"/>
    <property type="match status" value="1"/>
</dbReference>
<comment type="similarity">
    <text evidence="1">Belongs to the ABC transporter superfamily.</text>
</comment>
<dbReference type="SUPFAM" id="SSF52540">
    <property type="entry name" value="P-loop containing nucleoside triphosphate hydrolases"/>
    <property type="match status" value="1"/>
</dbReference>
<dbReference type="PROSITE" id="PS50893">
    <property type="entry name" value="ABC_TRANSPORTER_2"/>
    <property type="match status" value="1"/>
</dbReference>
<evidence type="ECO:0000256" key="4">
    <source>
        <dbReference type="ARBA" id="ARBA00022840"/>
    </source>
</evidence>
<dbReference type="SMART" id="SM00382">
    <property type="entry name" value="AAA"/>
    <property type="match status" value="1"/>
</dbReference>
<reference evidence="7" key="1">
    <citation type="submission" date="2016-10" db="EMBL/GenBank/DDBJ databases">
        <authorList>
            <person name="Varghese N."/>
            <person name="Submissions S."/>
        </authorList>
    </citation>
    <scope>NUCLEOTIDE SEQUENCE [LARGE SCALE GENOMIC DNA]</scope>
    <source>
        <strain evidence="7">CGMCC 1.7738</strain>
    </source>
</reference>
<organism evidence="6 7">
    <name type="scientific">Halogranum rubrum</name>
    <dbReference type="NCBI Taxonomy" id="553466"/>
    <lineage>
        <taxon>Archaea</taxon>
        <taxon>Methanobacteriati</taxon>
        <taxon>Methanobacteriota</taxon>
        <taxon>Stenosarchaea group</taxon>
        <taxon>Halobacteria</taxon>
        <taxon>Halobacteriales</taxon>
        <taxon>Haloferacaceae</taxon>
    </lineage>
</organism>
<evidence type="ECO:0000259" key="5">
    <source>
        <dbReference type="PROSITE" id="PS50893"/>
    </source>
</evidence>
<dbReference type="GO" id="GO:0005524">
    <property type="term" value="F:ATP binding"/>
    <property type="evidence" value="ECO:0007669"/>
    <property type="project" value="UniProtKB-KW"/>
</dbReference>
<evidence type="ECO:0000313" key="6">
    <source>
        <dbReference type="EMBL" id="SFL56294.1"/>
    </source>
</evidence>
<dbReference type="PANTHER" id="PTHR42711:SF5">
    <property type="entry name" value="ABC TRANSPORTER ATP-BINDING PROTEIN NATA"/>
    <property type="match status" value="1"/>
</dbReference>
<gene>
    <name evidence="6" type="ORF">SAMN04487950_4228</name>
</gene>
<evidence type="ECO:0000256" key="1">
    <source>
        <dbReference type="ARBA" id="ARBA00005417"/>
    </source>
</evidence>
<evidence type="ECO:0000256" key="2">
    <source>
        <dbReference type="ARBA" id="ARBA00022448"/>
    </source>
</evidence>
<dbReference type="InterPro" id="IPR027417">
    <property type="entry name" value="P-loop_NTPase"/>
</dbReference>
<dbReference type="Gene3D" id="3.40.50.300">
    <property type="entry name" value="P-loop containing nucleotide triphosphate hydrolases"/>
    <property type="match status" value="1"/>
</dbReference>
<evidence type="ECO:0000256" key="3">
    <source>
        <dbReference type="ARBA" id="ARBA00022741"/>
    </source>
</evidence>
<accession>A0A1I4IPR3</accession>
<keyword evidence="2" id="KW-0813">Transport</keyword>
<keyword evidence="7" id="KW-1185">Reference proteome</keyword>
<feature type="domain" description="ABC transporter" evidence="5">
    <location>
        <begin position="4"/>
        <end position="234"/>
    </location>
</feature>